<name>A0A9P6HQ76_9AGAM</name>
<feature type="compositionally biased region" description="Polar residues" evidence="1">
    <location>
        <begin position="521"/>
        <end position="544"/>
    </location>
</feature>
<protein>
    <submittedName>
        <fullName evidence="2">Uncharacterized protein</fullName>
    </submittedName>
</protein>
<sequence length="640" mass="71352">MSASGLNLKPIVLFPVRPRQAADTSSASRIPSRIPVGLYESVHGTRASTQPKGPIPPLAYFCIRTLINYPDQVYPIGSHRIRCQPEVLSALSPSTFIGINTIIDCLCKLDPRIWSILAQVYFDLPYGLQDYYIPLGDKHLPLLQAIPPTPSFALITVLNLAGRVSDEESHALKFLHGLCALDISDTSISHLGIRHFAPAVTTEQSDQLYGTRGLRILRLNNCRKITNQVIDALTSFPLLAILDLRGTSCHDLDSDAFRRSKKSQRKLFQCSLQDALQRLRDSDPRNILFSHPDPFVIHINTEFYPCSPQRPASTSISQPLHDDQISEAERELRAWICSELGDAATETRISEITDFVTERWSYDPRWPDERYDSDSGWEDEDSIDSWDEDSSTERPILFCGYTVDKDLEERVFELVSEAIEDHESAIRFYGLDSRTPNTVACHCERLRRAVKSSAETMPVDQELMLFRDPPEWNSVYGPEAPPPRRIRPATNPPLSSSYLNPDRSGARAKKSTQEMLDMITQRRSSSNATIPPSLSSIPTVSNNPFKKISAGALARGELKGLHQGSADSARGENSDYSSPPNGPTPKRMKAISQIPVPLRPIPPTRSRAARARSDGTSGILQKKSGKLKQTSLAELFGKRI</sequence>
<proteinExistence type="predicted"/>
<dbReference type="SUPFAM" id="SSF52047">
    <property type="entry name" value="RNI-like"/>
    <property type="match status" value="1"/>
</dbReference>
<keyword evidence="3" id="KW-1185">Reference proteome</keyword>
<dbReference type="EMBL" id="WIUZ02000001">
    <property type="protein sequence ID" value="KAF9792411.1"/>
    <property type="molecule type" value="Genomic_DNA"/>
</dbReference>
<accession>A0A9P6HQ76</accession>
<dbReference type="AlphaFoldDB" id="A0A9P6HQ76"/>
<reference evidence="2" key="2">
    <citation type="submission" date="2020-11" db="EMBL/GenBank/DDBJ databases">
        <authorList>
            <consortium name="DOE Joint Genome Institute"/>
            <person name="Kuo A."/>
            <person name="Miyauchi S."/>
            <person name="Kiss E."/>
            <person name="Drula E."/>
            <person name="Kohler A."/>
            <person name="Sanchez-Garcia M."/>
            <person name="Andreopoulos B."/>
            <person name="Barry K.W."/>
            <person name="Bonito G."/>
            <person name="Buee M."/>
            <person name="Carver A."/>
            <person name="Chen C."/>
            <person name="Cichocki N."/>
            <person name="Clum A."/>
            <person name="Culley D."/>
            <person name="Crous P.W."/>
            <person name="Fauchery L."/>
            <person name="Girlanda M."/>
            <person name="Hayes R."/>
            <person name="Keri Z."/>
            <person name="Labutti K."/>
            <person name="Lipzen A."/>
            <person name="Lombard V."/>
            <person name="Magnuson J."/>
            <person name="Maillard F."/>
            <person name="Morin E."/>
            <person name="Murat C."/>
            <person name="Nolan M."/>
            <person name="Ohm R."/>
            <person name="Pangilinan J."/>
            <person name="Pereira M."/>
            <person name="Perotto S."/>
            <person name="Peter M."/>
            <person name="Riley R."/>
            <person name="Sitrit Y."/>
            <person name="Stielow B."/>
            <person name="Szollosi G."/>
            <person name="Zifcakova L."/>
            <person name="Stursova M."/>
            <person name="Spatafora J.W."/>
            <person name="Tedersoo L."/>
            <person name="Vaario L.-M."/>
            <person name="Yamada A."/>
            <person name="Yan M."/>
            <person name="Wang P."/>
            <person name="Xu J."/>
            <person name="Bruns T."/>
            <person name="Baldrian P."/>
            <person name="Vilgalys R."/>
            <person name="Henrissat B."/>
            <person name="Grigoriev I.V."/>
            <person name="Hibbett D."/>
            <person name="Nagy L.G."/>
            <person name="Martin F.M."/>
        </authorList>
    </citation>
    <scope>NUCLEOTIDE SEQUENCE</scope>
    <source>
        <strain evidence="2">UH-Tt-Lm1</strain>
    </source>
</reference>
<gene>
    <name evidence="2" type="ORF">BJ322DRAFT_1151206</name>
</gene>
<evidence type="ECO:0000313" key="3">
    <source>
        <dbReference type="Proteomes" id="UP000736335"/>
    </source>
</evidence>
<feature type="region of interest" description="Disordered" evidence="1">
    <location>
        <begin position="470"/>
        <end position="544"/>
    </location>
</feature>
<feature type="region of interest" description="Disordered" evidence="1">
    <location>
        <begin position="559"/>
        <end position="626"/>
    </location>
</feature>
<dbReference type="Proteomes" id="UP000736335">
    <property type="component" value="Unassembled WGS sequence"/>
</dbReference>
<dbReference type="InterPro" id="IPR032675">
    <property type="entry name" value="LRR_dom_sf"/>
</dbReference>
<dbReference type="OrthoDB" id="3215314at2759"/>
<organism evidence="2 3">
    <name type="scientific">Thelephora terrestris</name>
    <dbReference type="NCBI Taxonomy" id="56493"/>
    <lineage>
        <taxon>Eukaryota</taxon>
        <taxon>Fungi</taxon>
        <taxon>Dikarya</taxon>
        <taxon>Basidiomycota</taxon>
        <taxon>Agaricomycotina</taxon>
        <taxon>Agaricomycetes</taxon>
        <taxon>Thelephorales</taxon>
        <taxon>Thelephoraceae</taxon>
        <taxon>Thelephora</taxon>
    </lineage>
</organism>
<evidence type="ECO:0000313" key="2">
    <source>
        <dbReference type="EMBL" id="KAF9792411.1"/>
    </source>
</evidence>
<reference evidence="2" key="1">
    <citation type="journal article" date="2020" name="Nat. Commun.">
        <title>Large-scale genome sequencing of mycorrhizal fungi provides insights into the early evolution of symbiotic traits.</title>
        <authorList>
            <person name="Miyauchi S."/>
            <person name="Kiss E."/>
            <person name="Kuo A."/>
            <person name="Drula E."/>
            <person name="Kohler A."/>
            <person name="Sanchez-Garcia M."/>
            <person name="Morin E."/>
            <person name="Andreopoulos B."/>
            <person name="Barry K.W."/>
            <person name="Bonito G."/>
            <person name="Buee M."/>
            <person name="Carver A."/>
            <person name="Chen C."/>
            <person name="Cichocki N."/>
            <person name="Clum A."/>
            <person name="Culley D."/>
            <person name="Crous P.W."/>
            <person name="Fauchery L."/>
            <person name="Girlanda M."/>
            <person name="Hayes R.D."/>
            <person name="Keri Z."/>
            <person name="LaButti K."/>
            <person name="Lipzen A."/>
            <person name="Lombard V."/>
            <person name="Magnuson J."/>
            <person name="Maillard F."/>
            <person name="Murat C."/>
            <person name="Nolan M."/>
            <person name="Ohm R.A."/>
            <person name="Pangilinan J."/>
            <person name="Pereira M.F."/>
            <person name="Perotto S."/>
            <person name="Peter M."/>
            <person name="Pfister S."/>
            <person name="Riley R."/>
            <person name="Sitrit Y."/>
            <person name="Stielow J.B."/>
            <person name="Szollosi G."/>
            <person name="Zifcakova L."/>
            <person name="Stursova M."/>
            <person name="Spatafora J.W."/>
            <person name="Tedersoo L."/>
            <person name="Vaario L.M."/>
            <person name="Yamada A."/>
            <person name="Yan M."/>
            <person name="Wang P."/>
            <person name="Xu J."/>
            <person name="Bruns T."/>
            <person name="Baldrian P."/>
            <person name="Vilgalys R."/>
            <person name="Dunand C."/>
            <person name="Henrissat B."/>
            <person name="Grigoriev I.V."/>
            <person name="Hibbett D."/>
            <person name="Nagy L.G."/>
            <person name="Martin F.M."/>
        </authorList>
    </citation>
    <scope>NUCLEOTIDE SEQUENCE</scope>
    <source>
        <strain evidence="2">UH-Tt-Lm1</strain>
    </source>
</reference>
<dbReference type="Gene3D" id="3.80.10.10">
    <property type="entry name" value="Ribonuclease Inhibitor"/>
    <property type="match status" value="1"/>
</dbReference>
<evidence type="ECO:0000256" key="1">
    <source>
        <dbReference type="SAM" id="MobiDB-lite"/>
    </source>
</evidence>
<comment type="caution">
    <text evidence="2">The sequence shown here is derived from an EMBL/GenBank/DDBJ whole genome shotgun (WGS) entry which is preliminary data.</text>
</comment>